<dbReference type="PANTHER" id="PTHR33695">
    <property type="entry name" value="LIPOPROTEIN SIGNAL PEPTIDASE"/>
    <property type="match status" value="1"/>
</dbReference>
<dbReference type="Pfam" id="PF01252">
    <property type="entry name" value="Peptidase_A8"/>
    <property type="match status" value="1"/>
</dbReference>
<keyword evidence="5 9" id="KW-0064">Aspartyl protease</keyword>
<proteinExistence type="inferred from homology"/>
<comment type="subcellular location">
    <subcellularLocation>
        <location evidence="9">Cell membrane</location>
        <topology evidence="9">Multi-pass membrane protein</topology>
    </subcellularLocation>
</comment>
<dbReference type="EC" id="3.4.23.36" evidence="9"/>
<keyword evidence="8 9" id="KW-0472">Membrane</keyword>
<feature type="transmembrane region" description="Helical" evidence="9">
    <location>
        <begin position="137"/>
        <end position="160"/>
    </location>
</feature>
<dbReference type="GO" id="GO:0006508">
    <property type="term" value="P:proteolysis"/>
    <property type="evidence" value="ECO:0007669"/>
    <property type="project" value="UniProtKB-KW"/>
</dbReference>
<sequence>MARTTRSGDGRYRVIFGLAAGCVALDQLTKAAVTASLPLYGSVRVVPGLFDVVHVRNRGAAFGFLNRPDIDWQFWLFLLATLLACGLILGMARTARYSRALFVGFGLILGGAVGNLIDRIRLRAVIDFLDFYVGAWHWPAFNVADAAICIGALLAAIALWRRSDAAAGH</sequence>
<evidence type="ECO:0000256" key="4">
    <source>
        <dbReference type="ARBA" id="ARBA00022692"/>
    </source>
</evidence>
<evidence type="ECO:0000256" key="8">
    <source>
        <dbReference type="ARBA" id="ARBA00023136"/>
    </source>
</evidence>
<dbReference type="GO" id="GO:0005886">
    <property type="term" value="C:plasma membrane"/>
    <property type="evidence" value="ECO:0007669"/>
    <property type="project" value="UniProtKB-SubCell"/>
</dbReference>
<dbReference type="PRINTS" id="PR00781">
    <property type="entry name" value="LIPOSIGPTASE"/>
</dbReference>
<comment type="function">
    <text evidence="9 10">This protein specifically catalyzes the removal of signal peptides from prolipoproteins.</text>
</comment>
<feature type="active site" evidence="9">
    <location>
        <position position="127"/>
    </location>
</feature>
<comment type="pathway">
    <text evidence="9">Protein modification; lipoprotein biosynthesis (signal peptide cleavage).</text>
</comment>
<keyword evidence="4 9" id="KW-0812">Transmembrane</keyword>
<reference evidence="12" key="1">
    <citation type="journal article" date="2021" name="PeerJ">
        <title>Extensive microbial diversity within the chicken gut microbiome revealed by metagenomics and culture.</title>
        <authorList>
            <person name="Gilroy R."/>
            <person name="Ravi A."/>
            <person name="Getino M."/>
            <person name="Pursley I."/>
            <person name="Horton D.L."/>
            <person name="Alikhan N.F."/>
            <person name="Baker D."/>
            <person name="Gharbi K."/>
            <person name="Hall N."/>
            <person name="Watson M."/>
            <person name="Adriaenssens E.M."/>
            <person name="Foster-Nyarko E."/>
            <person name="Jarju S."/>
            <person name="Secka A."/>
            <person name="Antonio M."/>
            <person name="Oren A."/>
            <person name="Chaudhuri R.R."/>
            <person name="La Ragione R."/>
            <person name="Hildebrand F."/>
            <person name="Pallen M.J."/>
        </authorList>
    </citation>
    <scope>NUCLEOTIDE SEQUENCE</scope>
    <source>
        <strain evidence="12">CHK186-16707</strain>
    </source>
</reference>
<comment type="catalytic activity">
    <reaction evidence="9 10">
        <text>Release of signal peptides from bacterial membrane prolipoproteins. Hydrolyzes -Xaa-Yaa-Zaa-|-(S,diacylglyceryl)Cys-, in which Xaa is hydrophobic (preferably Leu), and Yaa (Ala or Ser) and Zaa (Gly or Ala) have small, neutral side chains.</text>
        <dbReference type="EC" id="3.4.23.36"/>
    </reaction>
</comment>
<evidence type="ECO:0000256" key="2">
    <source>
        <dbReference type="ARBA" id="ARBA00022475"/>
    </source>
</evidence>
<evidence type="ECO:0000313" key="13">
    <source>
        <dbReference type="Proteomes" id="UP000824225"/>
    </source>
</evidence>
<evidence type="ECO:0000256" key="9">
    <source>
        <dbReference type="HAMAP-Rule" id="MF_00161"/>
    </source>
</evidence>
<comment type="similarity">
    <text evidence="1 9 11">Belongs to the peptidase A8 family.</text>
</comment>
<gene>
    <name evidence="9 12" type="primary">lspA</name>
    <name evidence="12" type="ORF">H9962_03225</name>
</gene>
<protein>
    <recommendedName>
        <fullName evidence="9">Lipoprotein signal peptidase</fullName>
        <ecNumber evidence="9">3.4.23.36</ecNumber>
    </recommendedName>
    <alternativeName>
        <fullName evidence="9">Prolipoprotein signal peptidase</fullName>
    </alternativeName>
    <alternativeName>
        <fullName evidence="9">Signal peptidase II</fullName>
        <shortName evidence="9">SPase II</shortName>
    </alternativeName>
</protein>
<keyword evidence="2 9" id="KW-1003">Cell membrane</keyword>
<dbReference type="PROSITE" id="PS00855">
    <property type="entry name" value="SPASE_II"/>
    <property type="match status" value="1"/>
</dbReference>
<keyword evidence="3 9" id="KW-0645">Protease</keyword>
<evidence type="ECO:0000256" key="1">
    <source>
        <dbReference type="ARBA" id="ARBA00006139"/>
    </source>
</evidence>
<organism evidence="12 13">
    <name type="scientific">Candidatus Mailhella merdigallinarum</name>
    <dbReference type="NCBI Taxonomy" id="2838658"/>
    <lineage>
        <taxon>Bacteria</taxon>
        <taxon>Pseudomonadati</taxon>
        <taxon>Thermodesulfobacteriota</taxon>
        <taxon>Desulfovibrionia</taxon>
        <taxon>Desulfovibrionales</taxon>
        <taxon>Desulfovibrionaceae</taxon>
        <taxon>Mailhella</taxon>
    </lineage>
</organism>
<feature type="transmembrane region" description="Helical" evidence="9">
    <location>
        <begin position="99"/>
        <end position="117"/>
    </location>
</feature>
<dbReference type="PANTHER" id="PTHR33695:SF1">
    <property type="entry name" value="LIPOPROTEIN SIGNAL PEPTIDASE"/>
    <property type="match status" value="1"/>
</dbReference>
<dbReference type="Proteomes" id="UP000824225">
    <property type="component" value="Unassembled WGS sequence"/>
</dbReference>
<comment type="caution">
    <text evidence="9">Lacks conserved residue(s) required for the propagation of feature annotation.</text>
</comment>
<evidence type="ECO:0000256" key="10">
    <source>
        <dbReference type="RuleBase" id="RU000594"/>
    </source>
</evidence>
<feature type="transmembrane region" description="Helical" evidence="9">
    <location>
        <begin position="72"/>
        <end position="92"/>
    </location>
</feature>
<dbReference type="InterPro" id="IPR001872">
    <property type="entry name" value="Peptidase_A8"/>
</dbReference>
<evidence type="ECO:0000256" key="5">
    <source>
        <dbReference type="ARBA" id="ARBA00022750"/>
    </source>
</evidence>
<keyword evidence="7 9" id="KW-1133">Transmembrane helix</keyword>
<evidence type="ECO:0000313" key="12">
    <source>
        <dbReference type="EMBL" id="HJA08189.1"/>
    </source>
</evidence>
<dbReference type="EMBL" id="DXAN01000006">
    <property type="protein sequence ID" value="HJA08189.1"/>
    <property type="molecule type" value="Genomic_DNA"/>
</dbReference>
<evidence type="ECO:0000256" key="3">
    <source>
        <dbReference type="ARBA" id="ARBA00022670"/>
    </source>
</evidence>
<accession>A0A9D2KJT0</accession>
<dbReference type="GO" id="GO:0004190">
    <property type="term" value="F:aspartic-type endopeptidase activity"/>
    <property type="evidence" value="ECO:0007669"/>
    <property type="project" value="UniProtKB-UniRule"/>
</dbReference>
<reference evidence="12" key="2">
    <citation type="submission" date="2021-04" db="EMBL/GenBank/DDBJ databases">
        <authorList>
            <person name="Gilroy R."/>
        </authorList>
    </citation>
    <scope>NUCLEOTIDE SEQUENCE</scope>
    <source>
        <strain evidence="12">CHK186-16707</strain>
    </source>
</reference>
<dbReference type="AlphaFoldDB" id="A0A9D2KJT0"/>
<keyword evidence="6 9" id="KW-0378">Hydrolase</keyword>
<dbReference type="HAMAP" id="MF_00161">
    <property type="entry name" value="LspA"/>
    <property type="match status" value="1"/>
</dbReference>
<name>A0A9D2KJT0_9BACT</name>
<evidence type="ECO:0000256" key="6">
    <source>
        <dbReference type="ARBA" id="ARBA00022801"/>
    </source>
</evidence>
<dbReference type="NCBIfam" id="TIGR00077">
    <property type="entry name" value="lspA"/>
    <property type="match status" value="1"/>
</dbReference>
<evidence type="ECO:0000256" key="11">
    <source>
        <dbReference type="RuleBase" id="RU004181"/>
    </source>
</evidence>
<evidence type="ECO:0000256" key="7">
    <source>
        <dbReference type="ARBA" id="ARBA00022989"/>
    </source>
</evidence>
<feature type="active site" evidence="9">
    <location>
        <position position="145"/>
    </location>
</feature>
<comment type="caution">
    <text evidence="12">The sequence shown here is derived from an EMBL/GenBank/DDBJ whole genome shotgun (WGS) entry which is preliminary data.</text>
</comment>